<sequence>MALKSVIRSLGNRGYGFVLTQHRFGVLHTLGGQTVFHREINPGNILFDEKWVGKVFDYGLIKVVAVYVVSDNLTGVLGNCLGYLDPELMFANGTKPNEKSDVYSFGIVLLEVL</sequence>
<protein>
    <submittedName>
        <fullName evidence="1">Uncharacterized protein</fullName>
    </submittedName>
</protein>
<organism evidence="1 2">
    <name type="scientific">Cichorium intybus</name>
    <name type="common">Chicory</name>
    <dbReference type="NCBI Taxonomy" id="13427"/>
    <lineage>
        <taxon>Eukaryota</taxon>
        <taxon>Viridiplantae</taxon>
        <taxon>Streptophyta</taxon>
        <taxon>Embryophyta</taxon>
        <taxon>Tracheophyta</taxon>
        <taxon>Spermatophyta</taxon>
        <taxon>Magnoliopsida</taxon>
        <taxon>eudicotyledons</taxon>
        <taxon>Gunneridae</taxon>
        <taxon>Pentapetalae</taxon>
        <taxon>asterids</taxon>
        <taxon>campanulids</taxon>
        <taxon>Asterales</taxon>
        <taxon>Asteraceae</taxon>
        <taxon>Cichorioideae</taxon>
        <taxon>Cichorieae</taxon>
        <taxon>Cichoriinae</taxon>
        <taxon>Cichorium</taxon>
    </lineage>
</organism>
<evidence type="ECO:0000313" key="2">
    <source>
        <dbReference type="Proteomes" id="UP001055811"/>
    </source>
</evidence>
<dbReference type="Proteomes" id="UP001055811">
    <property type="component" value="Linkage Group LG03"/>
</dbReference>
<reference evidence="2" key="1">
    <citation type="journal article" date="2022" name="Mol. Ecol. Resour.">
        <title>The genomes of chicory, endive, great burdock and yacon provide insights into Asteraceae palaeo-polyploidization history and plant inulin production.</title>
        <authorList>
            <person name="Fan W."/>
            <person name="Wang S."/>
            <person name="Wang H."/>
            <person name="Wang A."/>
            <person name="Jiang F."/>
            <person name="Liu H."/>
            <person name="Zhao H."/>
            <person name="Xu D."/>
            <person name="Zhang Y."/>
        </authorList>
    </citation>
    <scope>NUCLEOTIDE SEQUENCE [LARGE SCALE GENOMIC DNA]</scope>
    <source>
        <strain evidence="2">cv. Punajuju</strain>
    </source>
</reference>
<gene>
    <name evidence="1" type="ORF">L2E82_19223</name>
</gene>
<keyword evidence="2" id="KW-1185">Reference proteome</keyword>
<proteinExistence type="predicted"/>
<name>A0ACB9FBH2_CICIN</name>
<comment type="caution">
    <text evidence="1">The sequence shown here is derived from an EMBL/GenBank/DDBJ whole genome shotgun (WGS) entry which is preliminary data.</text>
</comment>
<reference evidence="1 2" key="2">
    <citation type="journal article" date="2022" name="Mol. Ecol. Resour.">
        <title>The genomes of chicory, endive, great burdock and yacon provide insights into Asteraceae paleo-polyploidization history and plant inulin production.</title>
        <authorList>
            <person name="Fan W."/>
            <person name="Wang S."/>
            <person name="Wang H."/>
            <person name="Wang A."/>
            <person name="Jiang F."/>
            <person name="Liu H."/>
            <person name="Zhao H."/>
            <person name="Xu D."/>
            <person name="Zhang Y."/>
        </authorList>
    </citation>
    <scope>NUCLEOTIDE SEQUENCE [LARGE SCALE GENOMIC DNA]</scope>
    <source>
        <strain evidence="2">cv. Punajuju</strain>
        <tissue evidence="1">Leaves</tissue>
    </source>
</reference>
<accession>A0ACB9FBH2</accession>
<dbReference type="EMBL" id="CM042011">
    <property type="protein sequence ID" value="KAI3768497.1"/>
    <property type="molecule type" value="Genomic_DNA"/>
</dbReference>
<evidence type="ECO:0000313" key="1">
    <source>
        <dbReference type="EMBL" id="KAI3768497.1"/>
    </source>
</evidence>